<dbReference type="Pfam" id="PF13377">
    <property type="entry name" value="Peripla_BP_3"/>
    <property type="match status" value="1"/>
</dbReference>
<dbReference type="eggNOG" id="COG2199">
    <property type="taxonomic scope" value="Bacteria"/>
</dbReference>
<evidence type="ECO:0000256" key="2">
    <source>
        <dbReference type="ARBA" id="ARBA00023125"/>
    </source>
</evidence>
<dbReference type="AlphaFoldDB" id="U2K438"/>
<protein>
    <submittedName>
        <fullName evidence="5">Diguanylate cyclase domain protein</fullName>
    </submittedName>
</protein>
<dbReference type="GO" id="GO:0000976">
    <property type="term" value="F:transcription cis-regulatory region binding"/>
    <property type="evidence" value="ECO:0007669"/>
    <property type="project" value="TreeGrafter"/>
</dbReference>
<dbReference type="Gene3D" id="3.30.70.270">
    <property type="match status" value="1"/>
</dbReference>
<dbReference type="PANTHER" id="PTHR30146">
    <property type="entry name" value="LACI-RELATED TRANSCRIPTIONAL REPRESSOR"/>
    <property type="match status" value="1"/>
</dbReference>
<dbReference type="SUPFAM" id="SSF55073">
    <property type="entry name" value="Nucleotide cyclase"/>
    <property type="match status" value="1"/>
</dbReference>
<dbReference type="Gene3D" id="3.40.50.2300">
    <property type="match status" value="2"/>
</dbReference>
<dbReference type="PANTHER" id="PTHR30146:SF24">
    <property type="entry name" value="XYLOSE OPERON REGULATORY PROTEIN"/>
    <property type="match status" value="1"/>
</dbReference>
<dbReference type="GO" id="GO:0003700">
    <property type="term" value="F:DNA-binding transcription factor activity"/>
    <property type="evidence" value="ECO:0007669"/>
    <property type="project" value="TreeGrafter"/>
</dbReference>
<dbReference type="InterPro" id="IPR000160">
    <property type="entry name" value="GGDEF_dom"/>
</dbReference>
<dbReference type="Proteomes" id="UP000016662">
    <property type="component" value="Unassembled WGS sequence"/>
</dbReference>
<keyword evidence="2" id="KW-0238">DNA-binding</keyword>
<reference evidence="5 6" key="1">
    <citation type="submission" date="2013-07" db="EMBL/GenBank/DDBJ databases">
        <authorList>
            <person name="Weinstock G."/>
            <person name="Sodergren E."/>
            <person name="Wylie T."/>
            <person name="Fulton L."/>
            <person name="Fulton R."/>
            <person name="Fronick C."/>
            <person name="O'Laughlin M."/>
            <person name="Godfrey J."/>
            <person name="Miner T."/>
            <person name="Herter B."/>
            <person name="Appelbaum E."/>
            <person name="Cordes M."/>
            <person name="Lek S."/>
            <person name="Wollam A."/>
            <person name="Pepin K.H."/>
            <person name="Palsikar V.B."/>
            <person name="Mitreva M."/>
            <person name="Wilson R.K."/>
        </authorList>
    </citation>
    <scope>NUCLEOTIDE SEQUENCE [LARGE SCALE GENOMIC DNA]</scope>
    <source>
        <strain evidence="5 6">ATCC 27760</strain>
    </source>
</reference>
<dbReference type="CDD" id="cd01949">
    <property type="entry name" value="GGDEF"/>
    <property type="match status" value="1"/>
</dbReference>
<dbReference type="SUPFAM" id="SSF53822">
    <property type="entry name" value="Periplasmic binding protein-like I"/>
    <property type="match status" value="1"/>
</dbReference>
<keyword evidence="3" id="KW-0804">Transcription</keyword>
<evidence type="ECO:0000313" key="5">
    <source>
        <dbReference type="EMBL" id="ERJ93281.1"/>
    </source>
</evidence>
<dbReference type="RefSeq" id="WP_021680442.1">
    <property type="nucleotide sequence ID" value="NZ_KI260291.1"/>
</dbReference>
<dbReference type="InterPro" id="IPR029787">
    <property type="entry name" value="Nucleotide_cyclase"/>
</dbReference>
<feature type="domain" description="GGDEF" evidence="4">
    <location>
        <begin position="624"/>
        <end position="757"/>
    </location>
</feature>
<evidence type="ECO:0000256" key="1">
    <source>
        <dbReference type="ARBA" id="ARBA00023015"/>
    </source>
</evidence>
<evidence type="ECO:0000259" key="4">
    <source>
        <dbReference type="PROSITE" id="PS50887"/>
    </source>
</evidence>
<dbReference type="InterPro" id="IPR046335">
    <property type="entry name" value="LacI/GalR-like_sensor"/>
</dbReference>
<evidence type="ECO:0000313" key="6">
    <source>
        <dbReference type="Proteomes" id="UP000016662"/>
    </source>
</evidence>
<dbReference type="eggNOG" id="COG1609">
    <property type="taxonomic scope" value="Bacteria"/>
</dbReference>
<dbReference type="Pfam" id="PF00990">
    <property type="entry name" value="GGDEF"/>
    <property type="match status" value="1"/>
</dbReference>
<accession>U2K438</accession>
<keyword evidence="1" id="KW-0805">Transcription regulation</keyword>
<dbReference type="NCBIfam" id="TIGR00254">
    <property type="entry name" value="GGDEF"/>
    <property type="match status" value="1"/>
</dbReference>
<proteinExistence type="predicted"/>
<keyword evidence="6" id="KW-1185">Reference proteome</keyword>
<dbReference type="InterPro" id="IPR043128">
    <property type="entry name" value="Rev_trsase/Diguanyl_cyclase"/>
</dbReference>
<evidence type="ECO:0000256" key="3">
    <source>
        <dbReference type="ARBA" id="ARBA00023163"/>
    </source>
</evidence>
<dbReference type="InterPro" id="IPR028082">
    <property type="entry name" value="Peripla_BP_I"/>
</dbReference>
<dbReference type="EMBL" id="AWVF01000284">
    <property type="protein sequence ID" value="ERJ93281.1"/>
    <property type="molecule type" value="Genomic_DNA"/>
</dbReference>
<gene>
    <name evidence="5" type="ORF">RUMCAL_02285</name>
</gene>
<organism evidence="5 6">
    <name type="scientific">Ruminococcus callidus ATCC 27760</name>
    <dbReference type="NCBI Taxonomy" id="411473"/>
    <lineage>
        <taxon>Bacteria</taxon>
        <taxon>Bacillati</taxon>
        <taxon>Bacillota</taxon>
        <taxon>Clostridia</taxon>
        <taxon>Eubacteriales</taxon>
        <taxon>Oscillospiraceae</taxon>
        <taxon>Ruminococcus</taxon>
    </lineage>
</organism>
<name>U2K438_9FIRM</name>
<dbReference type="PATRIC" id="fig|411473.3.peg.1895"/>
<dbReference type="PROSITE" id="PS50887">
    <property type="entry name" value="GGDEF"/>
    <property type="match status" value="1"/>
</dbReference>
<sequence length="763" mass="87197">MTEKKRLQIGLMIHHLENEYASEILKGAIAAAEELDINLILLPGRGINAVEDDEKYSIYDYQYNVIYNYVSERNLDGLLVSVGTVGSYISREEMAQFLHSYDPLPLLTMEVEFPGYPCIRFNTNAMKLAVEHLIHHHGCRKIGFVSGPMGNQDAMERLQCYRAVLEENHIPYDCTKVVYGNFSEASEEVVRNLLDLHPDLEAICFANDKMCIGGYEVFKERKMRVGEDILVTGFDDSEVATSLKPMLTTVRTNIRSMGYQSVQALVELIQTGKTRSRTLDARLIVRESCDLTEEQIQNPADHCAAEEIVGMIFNKYIGDLESTTKTRFIQRVWELLIKEFQAVCSHEPLPLAEYQKEISEMFDQTDVIPIQVPLLKKVVTHAKEFAVQICREQPENLLAVERLHAFFLDNLLDYSMQQQYLLRTNLVYSNFLISNINKDMMINSNDEEKSFFSIVKNLYRVSFKSSYIYVFHSPVVHYQYEQWIMPENLYLKSYHIGQKLQRVEPPEQQVSVYSCIANRYMPQDRRYTFVMVPLFSNEEQYGLFICELDYNHFSQIYSVAPQICSAIKMTRLVKELEGNLEEARFANSRLKLISDSDELTGVYNRRGFYRAANAMLSSQESAGKGCVLILADLDNLKIINDTFGHDGGDHALKTCVQYLSSATPLLDAIGRVGGDEFAGFVMVDDPETAGKQIYDSIKKAAQQYNATSAIPYNITLSVGVYTMTCQGGEQVQNYVKYADQKLYQDKKNKNRIVIKPQNNSMPV</sequence>
<dbReference type="HOGENOM" id="CLU_020864_1_0_9"/>
<comment type="caution">
    <text evidence="5">The sequence shown here is derived from an EMBL/GenBank/DDBJ whole genome shotgun (WGS) entry which is preliminary data.</text>
</comment>
<dbReference type="SMART" id="SM00267">
    <property type="entry name" value="GGDEF"/>
    <property type="match status" value="1"/>
</dbReference>
<dbReference type="CDD" id="cd06267">
    <property type="entry name" value="PBP1_LacI_sugar_binding-like"/>
    <property type="match status" value="1"/>
</dbReference>
<dbReference type="OrthoDB" id="56125at2"/>
<dbReference type="STRING" id="411473.RUMCAL_02285"/>